<dbReference type="CDD" id="cd09895">
    <property type="entry name" value="NGN_SP_UpxY"/>
    <property type="match status" value="1"/>
</dbReference>
<dbReference type="NCBIfam" id="NF033644">
    <property type="entry name" value="antiterm_UpxY"/>
    <property type="match status" value="1"/>
</dbReference>
<dbReference type="RefSeq" id="WP_029427010.1">
    <property type="nucleotide sequence ID" value="NZ_CP012801.1"/>
</dbReference>
<dbReference type="KEGG" id="bcel:BcellWH2_00208"/>
<evidence type="ECO:0000256" key="1">
    <source>
        <dbReference type="ARBA" id="ARBA00023163"/>
    </source>
</evidence>
<evidence type="ECO:0000259" key="2">
    <source>
        <dbReference type="Pfam" id="PF02357"/>
    </source>
</evidence>
<evidence type="ECO:0000313" key="3">
    <source>
        <dbReference type="EMBL" id="ALJ57484.1"/>
    </source>
</evidence>
<name>A0A0P0G138_9BACE</name>
<reference evidence="3 4" key="1">
    <citation type="journal article" date="2015" name="Science">
        <title>Genetic determinants of in vivo fitness and diet responsiveness in multiple human gut Bacteroides.</title>
        <authorList>
            <person name="Wu M."/>
            <person name="McNulty N.P."/>
            <person name="Rodionov D.A."/>
            <person name="Khoroshkin M.S."/>
            <person name="Griffin N.W."/>
            <person name="Cheng J."/>
            <person name="Latreille P."/>
            <person name="Kerstetter R.A."/>
            <person name="Terrapon N."/>
            <person name="Henrissat B."/>
            <person name="Osterman A.L."/>
            <person name="Gordon J.I."/>
        </authorList>
    </citation>
    <scope>NUCLEOTIDE SEQUENCE [LARGE SCALE GENOMIC DNA]</scope>
    <source>
        <strain evidence="3 4">WH2</strain>
    </source>
</reference>
<dbReference type="GO" id="GO:0006354">
    <property type="term" value="P:DNA-templated transcription elongation"/>
    <property type="evidence" value="ECO:0007669"/>
    <property type="project" value="InterPro"/>
</dbReference>
<sequence>MTALLGNEENIRWYVMRDLKRANAKEPAYKLLEGMKMEVFVPMKWRLVTRSGVRIREEVPFMPDLLFVHERRITLDPVVEKLRTLQYRWLRRTWREPMTVADGDMERFIHAVNAAENPKYYQPDELTPDMYGRSVRIVGGAMDGYSGKLLSARGSKFKRLMVEIPNLLTAAVEVNPEFIIFI</sequence>
<accession>A0A0P0G138</accession>
<dbReference type="Proteomes" id="UP000061809">
    <property type="component" value="Chromosome"/>
</dbReference>
<dbReference type="Pfam" id="PF02357">
    <property type="entry name" value="NusG"/>
    <property type="match status" value="1"/>
</dbReference>
<gene>
    <name evidence="3" type="ORF">BcellWH2_00208</name>
</gene>
<dbReference type="PATRIC" id="fig|246787.4.peg.215"/>
<feature type="domain" description="NusG-like N-terminal" evidence="2">
    <location>
        <begin position="12"/>
        <end position="108"/>
    </location>
</feature>
<dbReference type="EMBL" id="CP012801">
    <property type="protein sequence ID" value="ALJ57484.1"/>
    <property type="molecule type" value="Genomic_DNA"/>
</dbReference>
<dbReference type="AlphaFoldDB" id="A0A0P0G138"/>
<dbReference type="InterPro" id="IPR006645">
    <property type="entry name" value="NGN-like_dom"/>
</dbReference>
<evidence type="ECO:0000313" key="4">
    <source>
        <dbReference type="Proteomes" id="UP000061809"/>
    </source>
</evidence>
<keyword evidence="1" id="KW-0804">Transcription</keyword>
<dbReference type="InterPro" id="IPR036735">
    <property type="entry name" value="NGN_dom_sf"/>
</dbReference>
<proteinExistence type="predicted"/>
<dbReference type="Gene3D" id="3.30.70.940">
    <property type="entry name" value="NusG, N-terminal domain"/>
    <property type="match status" value="1"/>
</dbReference>
<protein>
    <recommendedName>
        <fullName evidence="2">NusG-like N-terminal domain-containing protein</fullName>
    </recommendedName>
</protein>
<dbReference type="SUPFAM" id="SSF82679">
    <property type="entry name" value="N-utilization substance G protein NusG, N-terminal domain"/>
    <property type="match status" value="1"/>
</dbReference>
<organism evidence="3 4">
    <name type="scientific">Bacteroides cellulosilyticus</name>
    <dbReference type="NCBI Taxonomy" id="246787"/>
    <lineage>
        <taxon>Bacteria</taxon>
        <taxon>Pseudomonadati</taxon>
        <taxon>Bacteroidota</taxon>
        <taxon>Bacteroidia</taxon>
        <taxon>Bacteroidales</taxon>
        <taxon>Bacteroidaceae</taxon>
        <taxon>Bacteroides</taxon>
    </lineage>
</organism>